<evidence type="ECO:0000313" key="8">
    <source>
        <dbReference type="EMBL" id="SEP66092.1"/>
    </source>
</evidence>
<dbReference type="PROSITE" id="PS01102">
    <property type="entry name" value="ZF_DKSA_1"/>
    <property type="match status" value="1"/>
</dbReference>
<dbReference type="InterPro" id="IPR048487">
    <property type="entry name" value="DksA-like_N"/>
</dbReference>
<sequence length="112" mass="12596">MSTIDNPRPRLQTLRRELDDRLQRIRADRQRRAGPLSADSAEQATELENEDVLARLEQSTAADLAQVERALHREAEGHYGICERCGEVIEEPRLKALPQATLCSHCAGQEGH</sequence>
<protein>
    <submittedName>
        <fullName evidence="8">Transcriptional regulator, TraR/DksA family</fullName>
    </submittedName>
</protein>
<dbReference type="SUPFAM" id="SSF57716">
    <property type="entry name" value="Glucocorticoid receptor-like (DNA-binding domain)"/>
    <property type="match status" value="1"/>
</dbReference>
<dbReference type="Gene3D" id="1.20.120.910">
    <property type="entry name" value="DksA, coiled-coil domain"/>
    <property type="match status" value="1"/>
</dbReference>
<dbReference type="PANTHER" id="PTHR33823:SF4">
    <property type="entry name" value="GENERAL STRESS PROTEIN 16O"/>
    <property type="match status" value="1"/>
</dbReference>
<evidence type="ECO:0000256" key="5">
    <source>
        <dbReference type="SAM" id="MobiDB-lite"/>
    </source>
</evidence>
<organism evidence="8 9">
    <name type="scientific">Solimonas aquatica</name>
    <dbReference type="NCBI Taxonomy" id="489703"/>
    <lineage>
        <taxon>Bacteria</taxon>
        <taxon>Pseudomonadati</taxon>
        <taxon>Pseudomonadota</taxon>
        <taxon>Gammaproteobacteria</taxon>
        <taxon>Nevskiales</taxon>
        <taxon>Nevskiaceae</taxon>
        <taxon>Solimonas</taxon>
    </lineage>
</organism>
<evidence type="ECO:0000259" key="7">
    <source>
        <dbReference type="Pfam" id="PF21173"/>
    </source>
</evidence>
<feature type="domain" description="Zinc finger DksA/TraR C4-type" evidence="6">
    <location>
        <begin position="79"/>
        <end position="108"/>
    </location>
</feature>
<evidence type="ECO:0000256" key="4">
    <source>
        <dbReference type="PROSITE-ProRule" id="PRU00510"/>
    </source>
</evidence>
<dbReference type="PANTHER" id="PTHR33823">
    <property type="entry name" value="RNA POLYMERASE-BINDING TRANSCRIPTION FACTOR DKSA-RELATED"/>
    <property type="match status" value="1"/>
</dbReference>
<dbReference type="AlphaFoldDB" id="A0A1H8ZNV9"/>
<reference evidence="9" key="1">
    <citation type="submission" date="2016-10" db="EMBL/GenBank/DDBJ databases">
        <authorList>
            <person name="Varghese N."/>
            <person name="Submissions S."/>
        </authorList>
    </citation>
    <scope>NUCLEOTIDE SEQUENCE [LARGE SCALE GENOMIC DNA]</scope>
    <source>
        <strain evidence="9">DSM 25927</strain>
    </source>
</reference>
<dbReference type="InterPro" id="IPR020458">
    <property type="entry name" value="Znf_DskA_TraR_CS"/>
</dbReference>
<keyword evidence="1" id="KW-0479">Metal-binding</keyword>
<dbReference type="Pfam" id="PF01258">
    <property type="entry name" value="zf-dskA_traR"/>
    <property type="match status" value="1"/>
</dbReference>
<dbReference type="RefSeq" id="WP_093280624.1">
    <property type="nucleotide sequence ID" value="NZ_FOFS01000001.1"/>
</dbReference>
<keyword evidence="2" id="KW-0863">Zinc-finger</keyword>
<feature type="region of interest" description="Disordered" evidence="5">
    <location>
        <begin position="25"/>
        <end position="48"/>
    </location>
</feature>
<evidence type="ECO:0000256" key="2">
    <source>
        <dbReference type="ARBA" id="ARBA00022771"/>
    </source>
</evidence>
<gene>
    <name evidence="8" type="ORF">SAMN04488038_101110</name>
</gene>
<dbReference type="Proteomes" id="UP000199233">
    <property type="component" value="Unassembled WGS sequence"/>
</dbReference>
<accession>A0A1H8ZNV9</accession>
<dbReference type="OrthoDB" id="6064855at2"/>
<feature type="domain" description="DnaK suppressor protein-like N-terminal" evidence="7">
    <location>
        <begin position="10"/>
        <end position="73"/>
    </location>
</feature>
<dbReference type="STRING" id="489703.SAMN04488038_101110"/>
<evidence type="ECO:0000313" key="9">
    <source>
        <dbReference type="Proteomes" id="UP000199233"/>
    </source>
</evidence>
<dbReference type="PROSITE" id="PS51128">
    <property type="entry name" value="ZF_DKSA_2"/>
    <property type="match status" value="1"/>
</dbReference>
<dbReference type="GO" id="GO:0008270">
    <property type="term" value="F:zinc ion binding"/>
    <property type="evidence" value="ECO:0007669"/>
    <property type="project" value="UniProtKB-KW"/>
</dbReference>
<dbReference type="InterPro" id="IPR000962">
    <property type="entry name" value="Znf_DskA_TraR"/>
</dbReference>
<feature type="zinc finger region" description="dksA C4-type" evidence="4">
    <location>
        <begin position="82"/>
        <end position="106"/>
    </location>
</feature>
<name>A0A1H8ZNV9_9GAMM</name>
<evidence type="ECO:0000256" key="3">
    <source>
        <dbReference type="ARBA" id="ARBA00022833"/>
    </source>
</evidence>
<evidence type="ECO:0000259" key="6">
    <source>
        <dbReference type="Pfam" id="PF01258"/>
    </source>
</evidence>
<proteinExistence type="predicted"/>
<keyword evidence="3" id="KW-0862">Zinc</keyword>
<dbReference type="Pfam" id="PF21173">
    <property type="entry name" value="DksA-like_N"/>
    <property type="match status" value="1"/>
</dbReference>
<keyword evidence="9" id="KW-1185">Reference proteome</keyword>
<evidence type="ECO:0000256" key="1">
    <source>
        <dbReference type="ARBA" id="ARBA00022723"/>
    </source>
</evidence>
<dbReference type="EMBL" id="FOFS01000001">
    <property type="protein sequence ID" value="SEP66092.1"/>
    <property type="molecule type" value="Genomic_DNA"/>
</dbReference>